<organism evidence="1 2">
    <name type="scientific">Photobacterium aquae</name>
    <dbReference type="NCBI Taxonomy" id="1195763"/>
    <lineage>
        <taxon>Bacteria</taxon>
        <taxon>Pseudomonadati</taxon>
        <taxon>Pseudomonadota</taxon>
        <taxon>Gammaproteobacteria</taxon>
        <taxon>Vibrionales</taxon>
        <taxon>Vibrionaceae</taxon>
        <taxon>Photobacterium</taxon>
    </lineage>
</organism>
<dbReference type="InterPro" id="IPR005358">
    <property type="entry name" value="Puta_zinc/iron-chelating_dom"/>
</dbReference>
<dbReference type="EMBL" id="LDOT01000024">
    <property type="protein sequence ID" value="KLV03920.1"/>
    <property type="molecule type" value="Genomic_DNA"/>
</dbReference>
<dbReference type="Pfam" id="PF03692">
    <property type="entry name" value="CxxCxxCC"/>
    <property type="match status" value="1"/>
</dbReference>
<dbReference type="PANTHER" id="PTHR36931:SF1">
    <property type="entry name" value="UPF0153 PROTEIN YEIW"/>
    <property type="match status" value="1"/>
</dbReference>
<dbReference type="STRING" id="1195763.ABT56_16945"/>
<name>A0A0J1GW60_9GAMM</name>
<comment type="caution">
    <text evidence="1">The sequence shown here is derived from an EMBL/GenBank/DDBJ whole genome shotgun (WGS) entry which is preliminary data.</text>
</comment>
<proteinExistence type="predicted"/>
<gene>
    <name evidence="1" type="ORF">ABT56_16945</name>
</gene>
<evidence type="ECO:0000313" key="1">
    <source>
        <dbReference type="EMBL" id="KLV03920.1"/>
    </source>
</evidence>
<dbReference type="Proteomes" id="UP000036097">
    <property type="component" value="Unassembled WGS sequence"/>
</dbReference>
<dbReference type="RefSeq" id="WP_084722359.1">
    <property type="nucleotide sequence ID" value="NZ_LDOT01000024.1"/>
</dbReference>
<dbReference type="AlphaFoldDB" id="A0A0J1GW60"/>
<reference evidence="1 2" key="1">
    <citation type="submission" date="2015-05" db="EMBL/GenBank/DDBJ databases">
        <title>Photobacterium galathea sp. nov.</title>
        <authorList>
            <person name="Machado H."/>
            <person name="Gram L."/>
        </authorList>
    </citation>
    <scope>NUCLEOTIDE SEQUENCE [LARGE SCALE GENOMIC DNA]</scope>
    <source>
        <strain evidence="1 2">CGMCC 1.12159</strain>
    </source>
</reference>
<evidence type="ECO:0008006" key="3">
    <source>
        <dbReference type="Google" id="ProtNLM"/>
    </source>
</evidence>
<sequence length="82" mass="8677">MECRLGCGACCIAPSISSPIPGMPNGKPAGVRCIQLNDDNLCKLFGKPERPKVCGHFKPCPSVCGTSNQEALDTITELENIT</sequence>
<evidence type="ECO:0000313" key="2">
    <source>
        <dbReference type="Proteomes" id="UP000036097"/>
    </source>
</evidence>
<accession>A0A0J1GW60</accession>
<dbReference type="OrthoDB" id="9803986at2"/>
<keyword evidence="2" id="KW-1185">Reference proteome</keyword>
<dbReference type="PANTHER" id="PTHR36931">
    <property type="entry name" value="UPF0153 PROTEIN YEIW"/>
    <property type="match status" value="1"/>
</dbReference>
<protein>
    <recommendedName>
        <fullName evidence="3">Proteinase inhibitor</fullName>
    </recommendedName>
</protein>
<dbReference type="InterPro" id="IPR052572">
    <property type="entry name" value="UPF0153_domain"/>
</dbReference>
<dbReference type="PATRIC" id="fig|1195763.3.peg.3613"/>